<dbReference type="InterPro" id="IPR006700">
    <property type="entry name" value="RsmE"/>
</dbReference>
<dbReference type="Proteomes" id="UP000824890">
    <property type="component" value="Unassembled WGS sequence"/>
</dbReference>
<comment type="caution">
    <text evidence="1">The sequence shown here is derived from an EMBL/GenBank/DDBJ whole genome shotgun (WGS) entry which is preliminary data.</text>
</comment>
<keyword evidence="2" id="KW-1185">Reference proteome</keyword>
<evidence type="ECO:0000313" key="2">
    <source>
        <dbReference type="Proteomes" id="UP000824890"/>
    </source>
</evidence>
<sequence length="86" mass="9860">GGMVRVQGSEFWHMAEVLRLKAEDSTISKRGLVEGCIQNIDKTGVDFVAQEDRETLRDDVEMWRLRKVRARELGVSVDTFCMLCIE</sequence>
<feature type="non-terminal residue" evidence="1">
    <location>
        <position position="1"/>
    </location>
</feature>
<evidence type="ECO:0000313" key="1">
    <source>
        <dbReference type="EMBL" id="KAH0926016.1"/>
    </source>
</evidence>
<proteinExistence type="predicted"/>
<reference evidence="1 2" key="1">
    <citation type="submission" date="2021-05" db="EMBL/GenBank/DDBJ databases">
        <title>Genome Assembly of Synthetic Allotetraploid Brassica napus Reveals Homoeologous Exchanges between Subgenomes.</title>
        <authorList>
            <person name="Davis J.T."/>
        </authorList>
    </citation>
    <scope>NUCLEOTIDE SEQUENCE [LARGE SCALE GENOMIC DNA]</scope>
    <source>
        <strain evidence="2">cv. Da-Ae</strain>
        <tissue evidence="1">Seedling</tissue>
    </source>
</reference>
<dbReference type="EMBL" id="JAGKQM010000005">
    <property type="protein sequence ID" value="KAH0926016.1"/>
    <property type="molecule type" value="Genomic_DNA"/>
</dbReference>
<accession>A0ABQ8DC69</accession>
<protein>
    <submittedName>
        <fullName evidence="1">Uncharacterized protein</fullName>
    </submittedName>
</protein>
<dbReference type="PANTHER" id="PTHR30027:SF3">
    <property type="entry name" value="16S RRNA (URACIL(1498)-N(3))-METHYLTRANSFERASE"/>
    <property type="match status" value="1"/>
</dbReference>
<gene>
    <name evidence="1" type="ORF">HID58_018272</name>
</gene>
<name>A0ABQ8DC69_BRANA</name>
<organism evidence="1 2">
    <name type="scientific">Brassica napus</name>
    <name type="common">Rape</name>
    <dbReference type="NCBI Taxonomy" id="3708"/>
    <lineage>
        <taxon>Eukaryota</taxon>
        <taxon>Viridiplantae</taxon>
        <taxon>Streptophyta</taxon>
        <taxon>Embryophyta</taxon>
        <taxon>Tracheophyta</taxon>
        <taxon>Spermatophyta</taxon>
        <taxon>Magnoliopsida</taxon>
        <taxon>eudicotyledons</taxon>
        <taxon>Gunneridae</taxon>
        <taxon>Pentapetalae</taxon>
        <taxon>rosids</taxon>
        <taxon>malvids</taxon>
        <taxon>Brassicales</taxon>
        <taxon>Brassicaceae</taxon>
        <taxon>Brassiceae</taxon>
        <taxon>Brassica</taxon>
    </lineage>
</organism>
<dbReference type="PANTHER" id="PTHR30027">
    <property type="entry name" value="RIBOSOMAL RNA SMALL SUBUNIT METHYLTRANSFERASE E"/>
    <property type="match status" value="1"/>
</dbReference>